<keyword evidence="8" id="KW-0472">Membrane</keyword>
<dbReference type="OrthoDB" id="289038at2759"/>
<dbReference type="AlphaFoldDB" id="A0A814EDB8"/>
<proteinExistence type="inferred from homology"/>
<dbReference type="GO" id="GO:0006508">
    <property type="term" value="P:proteolysis"/>
    <property type="evidence" value="ECO:0007669"/>
    <property type="project" value="UniProtKB-KW"/>
</dbReference>
<dbReference type="InterPro" id="IPR028889">
    <property type="entry name" value="USP"/>
</dbReference>
<feature type="domain" description="USP" evidence="9">
    <location>
        <begin position="155"/>
        <end position="605"/>
    </location>
</feature>
<feature type="transmembrane region" description="Helical" evidence="8">
    <location>
        <begin position="6"/>
        <end position="24"/>
    </location>
</feature>
<evidence type="ECO:0000313" key="12">
    <source>
        <dbReference type="Proteomes" id="UP000663828"/>
    </source>
</evidence>
<dbReference type="InterPro" id="IPR001394">
    <property type="entry name" value="Peptidase_C19_UCH"/>
</dbReference>
<organism evidence="11 12">
    <name type="scientific">Adineta ricciae</name>
    <name type="common">Rotifer</name>
    <dbReference type="NCBI Taxonomy" id="249248"/>
    <lineage>
        <taxon>Eukaryota</taxon>
        <taxon>Metazoa</taxon>
        <taxon>Spiralia</taxon>
        <taxon>Gnathifera</taxon>
        <taxon>Rotifera</taxon>
        <taxon>Eurotatoria</taxon>
        <taxon>Bdelloidea</taxon>
        <taxon>Adinetida</taxon>
        <taxon>Adinetidae</taxon>
        <taxon>Adineta</taxon>
    </lineage>
</organism>
<keyword evidence="8" id="KW-1133">Transmembrane helix</keyword>
<feature type="transmembrane region" description="Helical" evidence="8">
    <location>
        <begin position="60"/>
        <end position="77"/>
    </location>
</feature>
<gene>
    <name evidence="10" type="ORF">EDS130_LOCUS996</name>
    <name evidence="11" type="ORF">XAT740_LOCUS11422</name>
</gene>
<keyword evidence="8" id="KW-0812">Transmembrane</keyword>
<dbReference type="PANTHER" id="PTHR24006:SF888">
    <property type="entry name" value="UBIQUITIN CARBOXYL-TERMINAL HYDROLASE 30"/>
    <property type="match status" value="1"/>
</dbReference>
<keyword evidence="4" id="KW-0645">Protease</keyword>
<dbReference type="GO" id="GO:0004843">
    <property type="term" value="F:cysteine-type deubiquitinase activity"/>
    <property type="evidence" value="ECO:0007669"/>
    <property type="project" value="UniProtKB-EC"/>
</dbReference>
<dbReference type="Proteomes" id="UP000663828">
    <property type="component" value="Unassembled WGS sequence"/>
</dbReference>
<dbReference type="Proteomes" id="UP000663852">
    <property type="component" value="Unassembled WGS sequence"/>
</dbReference>
<feature type="transmembrane region" description="Helical" evidence="8">
    <location>
        <begin position="36"/>
        <end position="54"/>
    </location>
</feature>
<dbReference type="InterPro" id="IPR038765">
    <property type="entry name" value="Papain-like_cys_pep_sf"/>
</dbReference>
<dbReference type="PROSITE" id="PS50235">
    <property type="entry name" value="USP_3"/>
    <property type="match status" value="1"/>
</dbReference>
<dbReference type="GO" id="GO:0005829">
    <property type="term" value="C:cytosol"/>
    <property type="evidence" value="ECO:0007669"/>
    <property type="project" value="TreeGrafter"/>
</dbReference>
<evidence type="ECO:0000256" key="1">
    <source>
        <dbReference type="ARBA" id="ARBA00000707"/>
    </source>
</evidence>
<evidence type="ECO:0000256" key="8">
    <source>
        <dbReference type="SAM" id="Phobius"/>
    </source>
</evidence>
<keyword evidence="7" id="KW-0788">Thiol protease</keyword>
<keyword evidence="6" id="KW-0378">Hydrolase</keyword>
<feature type="transmembrane region" description="Helical" evidence="8">
    <location>
        <begin position="89"/>
        <end position="111"/>
    </location>
</feature>
<keyword evidence="5" id="KW-0833">Ubl conjugation pathway</keyword>
<name>A0A814EDB8_ADIRI</name>
<evidence type="ECO:0000256" key="6">
    <source>
        <dbReference type="ARBA" id="ARBA00022801"/>
    </source>
</evidence>
<dbReference type="EMBL" id="CAJNOJ010000002">
    <property type="protein sequence ID" value="CAF0729503.1"/>
    <property type="molecule type" value="Genomic_DNA"/>
</dbReference>
<dbReference type="PANTHER" id="PTHR24006">
    <property type="entry name" value="UBIQUITIN CARBOXYL-TERMINAL HYDROLASE"/>
    <property type="match status" value="1"/>
</dbReference>
<reference evidence="11" key="1">
    <citation type="submission" date="2021-02" db="EMBL/GenBank/DDBJ databases">
        <authorList>
            <person name="Nowell W R."/>
        </authorList>
    </citation>
    <scope>NUCLEOTIDE SEQUENCE</scope>
</reference>
<keyword evidence="12" id="KW-1185">Reference proteome</keyword>
<dbReference type="Gene3D" id="3.90.70.10">
    <property type="entry name" value="Cysteine proteinases"/>
    <property type="match status" value="1"/>
</dbReference>
<dbReference type="Pfam" id="PF00443">
    <property type="entry name" value="UCH"/>
    <property type="match status" value="1"/>
</dbReference>
<dbReference type="EC" id="3.4.19.12" evidence="3"/>
<dbReference type="CDD" id="cd02257">
    <property type="entry name" value="Peptidase_C19"/>
    <property type="match status" value="1"/>
</dbReference>
<dbReference type="GO" id="GO:0016579">
    <property type="term" value="P:protein deubiquitination"/>
    <property type="evidence" value="ECO:0007669"/>
    <property type="project" value="InterPro"/>
</dbReference>
<evidence type="ECO:0000259" key="9">
    <source>
        <dbReference type="PROSITE" id="PS50235"/>
    </source>
</evidence>
<dbReference type="InterPro" id="IPR050164">
    <property type="entry name" value="Peptidase_C19"/>
</dbReference>
<evidence type="ECO:0000256" key="2">
    <source>
        <dbReference type="ARBA" id="ARBA00009085"/>
    </source>
</evidence>
<evidence type="ECO:0000313" key="11">
    <source>
        <dbReference type="EMBL" id="CAF0966228.1"/>
    </source>
</evidence>
<comment type="similarity">
    <text evidence="2">Belongs to the peptidase C19 family.</text>
</comment>
<evidence type="ECO:0000256" key="4">
    <source>
        <dbReference type="ARBA" id="ARBA00022670"/>
    </source>
</evidence>
<comment type="catalytic activity">
    <reaction evidence="1">
        <text>Thiol-dependent hydrolysis of ester, thioester, amide, peptide and isopeptide bonds formed by the C-terminal Gly of ubiquitin (a 76-residue protein attached to proteins as an intracellular targeting signal).</text>
        <dbReference type="EC" id="3.4.19.12"/>
    </reaction>
</comment>
<evidence type="ECO:0000256" key="5">
    <source>
        <dbReference type="ARBA" id="ARBA00022786"/>
    </source>
</evidence>
<dbReference type="GO" id="GO:0005634">
    <property type="term" value="C:nucleus"/>
    <property type="evidence" value="ECO:0007669"/>
    <property type="project" value="TreeGrafter"/>
</dbReference>
<evidence type="ECO:0000313" key="10">
    <source>
        <dbReference type="EMBL" id="CAF0729503.1"/>
    </source>
</evidence>
<comment type="caution">
    <text evidence="11">The sequence shown here is derived from an EMBL/GenBank/DDBJ whole genome shotgun (WGS) entry which is preliminary data.</text>
</comment>
<dbReference type="SUPFAM" id="SSF54001">
    <property type="entry name" value="Cysteine proteinases"/>
    <property type="match status" value="1"/>
</dbReference>
<protein>
    <recommendedName>
        <fullName evidence="3">ubiquitinyl hydrolase 1</fullName>
        <ecNumber evidence="3">3.4.19.12</ecNumber>
    </recommendedName>
</protein>
<evidence type="ECO:0000256" key="7">
    <source>
        <dbReference type="ARBA" id="ARBA00022807"/>
    </source>
</evidence>
<accession>A0A814EDB8</accession>
<evidence type="ECO:0000256" key="3">
    <source>
        <dbReference type="ARBA" id="ARBA00012759"/>
    </source>
</evidence>
<dbReference type="EMBL" id="CAJNOR010000627">
    <property type="protein sequence ID" value="CAF0966228.1"/>
    <property type="molecule type" value="Genomic_DNA"/>
</dbReference>
<sequence length="606" mass="69747">MPVDFNLISILGEFLLYLIVDNITKYLVLHNRKEKRFNILIYECMVLGFLVGFISLYYHTAYVLIFFLLIHIIGVLYSERGFGRLKNVILIFFGIIHTVVKGALNGIYNILFRRTSEKISRTKPIPKEYLYNFHLKPTNDLRLQQSSFVQTLPRPGIFNLHGTTCSLNALLQSLASLNSFYSLLQRNINLSRNTYDSVVPAFLNLISQLRNDHRAADYKHWTTVVDTSDLISKFHLTYPNLLTQDTTTDVCELFQCMIDVLNNALAKQSSGYSTSVIEQVQNPKLATFSPDYLNKLFVETEIQLHETITLDNLDAQTSCILQYVDLTWLLHHVQLGSLVKHTFSGQILHAHCCDNCSHVRFRAEPFQILPLAIPKTKTTVERIISQLTKIELMDSMSCPHCSTQANADTNKRNKQDVLLSHITTTLSPIVTSRRQYSDKIYSSTPISTSTNHIIPLARNQIQHRIKSQTMIANFPEVFCVQLKRFSYDRLSNTAMKLTTTVSIEPEQVLDLSHLHYTTWLGLSTHTKSYHYRLVAVCLHLSDNPSSSSTNFTQILQGHCVCLYRTDHNRWFLCDDERITEINQIDHLFQTSYVTENCYLLFYEKCS</sequence>